<dbReference type="RefSeq" id="WP_117725616.1">
    <property type="nucleotide sequence ID" value="NZ_QSUL01000024.1"/>
</dbReference>
<protein>
    <submittedName>
        <fullName evidence="3">CapA family protein</fullName>
    </submittedName>
</protein>
<dbReference type="SMART" id="SM00854">
    <property type="entry name" value="PGA_cap"/>
    <property type="match status" value="1"/>
</dbReference>
<dbReference type="InterPro" id="IPR029052">
    <property type="entry name" value="Metallo-depent_PP-like"/>
</dbReference>
<dbReference type="PANTHER" id="PTHR33393">
    <property type="entry name" value="POLYGLUTAMINE SYNTHESIS ACCESSORY PROTEIN RV0574C-RELATED"/>
    <property type="match status" value="1"/>
</dbReference>
<dbReference type="PANTHER" id="PTHR33393:SF12">
    <property type="entry name" value="CAPSULE BIOSYNTHESIS PROTEIN CAPA"/>
    <property type="match status" value="1"/>
</dbReference>
<evidence type="ECO:0000313" key="3">
    <source>
        <dbReference type="EMBL" id="RGN30922.1"/>
    </source>
</evidence>
<evidence type="ECO:0000259" key="2">
    <source>
        <dbReference type="SMART" id="SM00854"/>
    </source>
</evidence>
<organism evidence="3 4">
    <name type="scientific">Bacteroides oleiciplenus</name>
    <dbReference type="NCBI Taxonomy" id="626931"/>
    <lineage>
        <taxon>Bacteria</taxon>
        <taxon>Pseudomonadati</taxon>
        <taxon>Bacteroidota</taxon>
        <taxon>Bacteroidia</taxon>
        <taxon>Bacteroidales</taxon>
        <taxon>Bacteroidaceae</taxon>
        <taxon>Bacteroides</taxon>
    </lineage>
</organism>
<name>A0A3E5B097_9BACE</name>
<dbReference type="Gene3D" id="3.60.21.10">
    <property type="match status" value="1"/>
</dbReference>
<evidence type="ECO:0000256" key="1">
    <source>
        <dbReference type="ARBA" id="ARBA00005662"/>
    </source>
</evidence>
<gene>
    <name evidence="3" type="ORF">DXB65_22340</name>
</gene>
<evidence type="ECO:0000313" key="4">
    <source>
        <dbReference type="Proteomes" id="UP000260983"/>
    </source>
</evidence>
<reference evidence="3 4" key="1">
    <citation type="submission" date="2018-08" db="EMBL/GenBank/DDBJ databases">
        <title>A genome reference for cultivated species of the human gut microbiota.</title>
        <authorList>
            <person name="Zou Y."/>
            <person name="Xue W."/>
            <person name="Luo G."/>
        </authorList>
    </citation>
    <scope>NUCLEOTIDE SEQUENCE [LARGE SCALE GENOMIC DNA]</scope>
    <source>
        <strain evidence="3 4">OM05-15BH</strain>
    </source>
</reference>
<proteinExistence type="inferred from homology"/>
<accession>A0A3E5B097</accession>
<dbReference type="EMBL" id="QSUL01000024">
    <property type="protein sequence ID" value="RGN30922.1"/>
    <property type="molecule type" value="Genomic_DNA"/>
</dbReference>
<dbReference type="SUPFAM" id="SSF56300">
    <property type="entry name" value="Metallo-dependent phosphatases"/>
    <property type="match status" value="1"/>
</dbReference>
<sequence length="412" mass="47348">MKKEDNIIRISFLGDLMCTIPMTQKAERKTGYDFKPVFENIKDSLINSDYVVGNLETPLAGADCLYTFHPTEFNTPDEFALAAYEVGIKMFTTANNHSLDRGLYGLKRTLTVLDQIGAEHVGTQLRTDMERTFYKTIGGIKCAFISYTYDTNSPWMNNKLKEEDLYHINLFKEQENFPKGGEGYEGPVFRRVLHSIVPDLIKDIIRDKSKVDCGELNDVASSRNKRYEDSLFADIKRAKHKSDYVFVCLHIGGQYNNKIGAYTDKIVNKCKEAGAHYVICNHPHCVLPISLDGNSNLVAYALGNFCYTPNWGYYVDGKYSEYSIVLHLLFSTETKKICDIRFSILKSVDNKINTQVYNVYDLYRSETNNRILKKTEKELSSVLYRLLKLHIKKIEIKEEYSICEFMNKFSCA</sequence>
<dbReference type="InterPro" id="IPR052169">
    <property type="entry name" value="CW_Biosynth-Accessory"/>
</dbReference>
<dbReference type="Pfam" id="PF09587">
    <property type="entry name" value="PGA_cap"/>
    <property type="match status" value="1"/>
</dbReference>
<dbReference type="AlphaFoldDB" id="A0A3E5B097"/>
<dbReference type="InterPro" id="IPR019079">
    <property type="entry name" value="Capsule_synth_CapA"/>
</dbReference>
<feature type="domain" description="Capsule synthesis protein CapA" evidence="2">
    <location>
        <begin position="9"/>
        <end position="309"/>
    </location>
</feature>
<comment type="similarity">
    <text evidence="1">Belongs to the CapA family.</text>
</comment>
<dbReference type="Proteomes" id="UP000260983">
    <property type="component" value="Unassembled WGS sequence"/>
</dbReference>
<comment type="caution">
    <text evidence="3">The sequence shown here is derived from an EMBL/GenBank/DDBJ whole genome shotgun (WGS) entry which is preliminary data.</text>
</comment>